<comment type="similarity">
    <text evidence="1 4">Belongs to the CKS family.</text>
</comment>
<keyword evidence="3 4" id="KW-0131">Cell cycle</keyword>
<dbReference type="Pfam" id="PF01111">
    <property type="entry name" value="CKS"/>
    <property type="match status" value="1"/>
</dbReference>
<dbReference type="InterPro" id="IPR036858">
    <property type="entry name" value="Cyclin-dep_kinase_reg-sub_sf"/>
</dbReference>
<dbReference type="OrthoDB" id="440676at2759"/>
<organism evidence="6 7">
    <name type="scientific">Brachionus calyciflorus</name>
    <dbReference type="NCBI Taxonomy" id="104777"/>
    <lineage>
        <taxon>Eukaryota</taxon>
        <taxon>Metazoa</taxon>
        <taxon>Spiralia</taxon>
        <taxon>Gnathifera</taxon>
        <taxon>Rotifera</taxon>
        <taxon>Eurotatoria</taxon>
        <taxon>Monogononta</taxon>
        <taxon>Pseudotrocha</taxon>
        <taxon>Ploima</taxon>
        <taxon>Brachionidae</taxon>
        <taxon>Brachionus</taxon>
    </lineage>
</organism>
<evidence type="ECO:0000256" key="4">
    <source>
        <dbReference type="RuleBase" id="RU311113"/>
    </source>
</evidence>
<dbReference type="FunFam" id="3.30.170.10:FF:000001">
    <property type="entry name" value="Cyclin-dependent kinases regulatory subunit"/>
    <property type="match status" value="1"/>
</dbReference>
<accession>A0A814BB86</accession>
<comment type="function">
    <text evidence="4">Binds to the catalytic subunit of the cyclin dependent kinases and is essential for their biological function.</text>
</comment>
<evidence type="ECO:0000313" key="7">
    <source>
        <dbReference type="Proteomes" id="UP000663879"/>
    </source>
</evidence>
<dbReference type="GO" id="GO:0051301">
    <property type="term" value="P:cell division"/>
    <property type="evidence" value="ECO:0007669"/>
    <property type="project" value="UniProtKB-UniRule"/>
</dbReference>
<keyword evidence="2 4" id="KW-0132">Cell division</keyword>
<sequence>MHQQQGINSQRPSIIYSDRYSDDDYEYRHVILPVDLAKIIPKAHLLTETEWRNLGIQQSPGWIHYMYHQPEPHILLFKRAKNHPVPSDFGRHPHNDPNYQDQEMIEN</sequence>
<dbReference type="AlphaFoldDB" id="A0A814BB86"/>
<dbReference type="EMBL" id="CAJNOC010002315">
    <property type="protein sequence ID" value="CAF0925707.1"/>
    <property type="molecule type" value="Genomic_DNA"/>
</dbReference>
<dbReference type="PRINTS" id="PR00296">
    <property type="entry name" value="CYCLINKINASE"/>
</dbReference>
<name>A0A814BB86_9BILA</name>
<gene>
    <name evidence="6" type="ORF">OXX778_LOCUS12628</name>
</gene>
<feature type="region of interest" description="Disordered" evidence="5">
    <location>
        <begin position="85"/>
        <end position="107"/>
    </location>
</feature>
<keyword evidence="7" id="KW-1185">Reference proteome</keyword>
<dbReference type="Proteomes" id="UP000663879">
    <property type="component" value="Unassembled WGS sequence"/>
</dbReference>
<dbReference type="PROSITE" id="PS00945">
    <property type="entry name" value="CKS_2"/>
    <property type="match status" value="1"/>
</dbReference>
<comment type="caution">
    <text evidence="6">The sequence shown here is derived from an EMBL/GenBank/DDBJ whole genome shotgun (WGS) entry which is preliminary data.</text>
</comment>
<evidence type="ECO:0000256" key="5">
    <source>
        <dbReference type="SAM" id="MobiDB-lite"/>
    </source>
</evidence>
<evidence type="ECO:0000256" key="3">
    <source>
        <dbReference type="ARBA" id="ARBA00023306"/>
    </source>
</evidence>
<dbReference type="Gene3D" id="3.30.170.10">
    <property type="entry name" value="Cyclin-dependent kinase, regulatory subunit"/>
    <property type="match status" value="1"/>
</dbReference>
<evidence type="ECO:0000256" key="2">
    <source>
        <dbReference type="ARBA" id="ARBA00022618"/>
    </source>
</evidence>
<protein>
    <recommendedName>
        <fullName evidence="4">Cyclin-dependent kinases regulatory subunit</fullName>
    </recommendedName>
</protein>
<dbReference type="GO" id="GO:0016538">
    <property type="term" value="F:cyclin-dependent protein serine/threonine kinase regulator activity"/>
    <property type="evidence" value="ECO:0007669"/>
    <property type="project" value="InterPro"/>
</dbReference>
<reference evidence="6" key="1">
    <citation type="submission" date="2021-02" db="EMBL/GenBank/DDBJ databases">
        <authorList>
            <person name="Nowell W R."/>
        </authorList>
    </citation>
    <scope>NUCLEOTIDE SEQUENCE</scope>
    <source>
        <strain evidence="6">Ploen Becks lab</strain>
    </source>
</reference>
<dbReference type="InterPro" id="IPR000789">
    <property type="entry name" value="Cyclin-dep_kinase_reg-sub"/>
</dbReference>
<dbReference type="SMART" id="SM01084">
    <property type="entry name" value="CKS"/>
    <property type="match status" value="1"/>
</dbReference>
<dbReference type="SUPFAM" id="SSF55637">
    <property type="entry name" value="Cell cycle regulatory proteins"/>
    <property type="match status" value="1"/>
</dbReference>
<proteinExistence type="inferred from homology"/>
<dbReference type="PANTHER" id="PTHR23415">
    <property type="entry name" value="CYCLIN-DEPENDENT KINASES REGULATORY SUBUNIT/60S RIBOSOME SUBUNIT BIOGENESIS PROTEIN NIP7"/>
    <property type="match status" value="1"/>
</dbReference>
<evidence type="ECO:0000256" key="1">
    <source>
        <dbReference type="ARBA" id="ARBA00007782"/>
    </source>
</evidence>
<evidence type="ECO:0000313" key="6">
    <source>
        <dbReference type="EMBL" id="CAF0925707.1"/>
    </source>
</evidence>